<sequence length="38" mass="4133">MRKLSILLITSLALLNEGIGIYSSFAGAKSHLQPVYNL</sequence>
<dbReference type="AlphaFoldDB" id="A0A0J1A8C0"/>
<dbReference type="Proteomes" id="UP000036122">
    <property type="component" value="Unassembled WGS sequence"/>
</dbReference>
<accession>A0A0J1A8C0</accession>
<proteinExistence type="predicted"/>
<evidence type="ECO:0000313" key="1">
    <source>
        <dbReference type="EMBL" id="KLT90751.1"/>
    </source>
</evidence>
<evidence type="ECO:0000313" key="2">
    <source>
        <dbReference type="Proteomes" id="UP000036122"/>
    </source>
</evidence>
<dbReference type="PATRIC" id="fig|1409923.3.peg.35"/>
<protein>
    <submittedName>
        <fullName evidence="1">Uncharacterized protein</fullName>
    </submittedName>
</protein>
<gene>
    <name evidence="1" type="ORF">T630_0088</name>
</gene>
<reference evidence="1 2" key="1">
    <citation type="submission" date="2014-07" db="EMBL/GenBank/DDBJ databases">
        <authorList>
            <person name="Harkins D.M."/>
            <person name="Lesho E."/>
            <person name="Waterman P.E."/>
            <person name="Chan A."/>
            <person name="Fouts D.E."/>
        </authorList>
    </citation>
    <scope>NUCLEOTIDE SEQUENCE [LARGE SCALE GENOMIC DNA]</scope>
    <source>
        <strain evidence="1 2">MRSN 3527</strain>
    </source>
</reference>
<name>A0A0J1A8C0_ACIBA</name>
<dbReference type="EMBL" id="JPHZ01000008">
    <property type="protein sequence ID" value="KLT90751.1"/>
    <property type="molecule type" value="Genomic_DNA"/>
</dbReference>
<comment type="caution">
    <text evidence="1">The sequence shown here is derived from an EMBL/GenBank/DDBJ whole genome shotgun (WGS) entry which is preliminary data.</text>
</comment>
<organism evidence="1 2">
    <name type="scientific">Acinetobacter baumannii MRSN 3527</name>
    <dbReference type="NCBI Taxonomy" id="1409923"/>
    <lineage>
        <taxon>Bacteria</taxon>
        <taxon>Pseudomonadati</taxon>
        <taxon>Pseudomonadota</taxon>
        <taxon>Gammaproteobacteria</taxon>
        <taxon>Moraxellales</taxon>
        <taxon>Moraxellaceae</taxon>
        <taxon>Acinetobacter</taxon>
        <taxon>Acinetobacter calcoaceticus/baumannii complex</taxon>
    </lineage>
</organism>